<proteinExistence type="predicted"/>
<comment type="caution">
    <text evidence="1">The sequence shown here is derived from an EMBL/GenBank/DDBJ whole genome shotgun (WGS) entry which is preliminary data.</text>
</comment>
<evidence type="ECO:0000313" key="1">
    <source>
        <dbReference type="EMBL" id="CAA9201851.1"/>
    </source>
</evidence>
<keyword evidence="2" id="KW-1185">Reference proteome</keyword>
<sequence length="73" mass="8873">MKTKIQNSQRKDITIKKDLTMRTYTAFGKNMPFCSGLSFIKKHINRTGFKKRYIFFRRLPIINNTFQYRTNFK</sequence>
<protein>
    <submittedName>
        <fullName evidence="1">Uncharacterized protein</fullName>
    </submittedName>
</protein>
<organism evidence="1 2">
    <name type="scientific">Flavobacterium collinsii</name>
    <dbReference type="NCBI Taxonomy" id="1114861"/>
    <lineage>
        <taxon>Bacteria</taxon>
        <taxon>Pseudomonadati</taxon>
        <taxon>Bacteroidota</taxon>
        <taxon>Flavobacteriia</taxon>
        <taxon>Flavobacteriales</taxon>
        <taxon>Flavobacteriaceae</taxon>
        <taxon>Flavobacterium</taxon>
    </lineage>
</organism>
<name>A0ABN7EPA7_9FLAO</name>
<reference evidence="1 2" key="1">
    <citation type="submission" date="2020-02" db="EMBL/GenBank/DDBJ databases">
        <authorList>
            <person name="Criscuolo A."/>
        </authorList>
    </citation>
    <scope>NUCLEOTIDE SEQUENCE [LARGE SCALE GENOMIC DNA]</scope>
    <source>
        <strain evidence="1">CECT7796</strain>
    </source>
</reference>
<evidence type="ECO:0000313" key="2">
    <source>
        <dbReference type="Proteomes" id="UP000474567"/>
    </source>
</evidence>
<dbReference type="Proteomes" id="UP000474567">
    <property type="component" value="Unassembled WGS sequence"/>
</dbReference>
<gene>
    <name evidence="1" type="ORF">FLACOL7796_03972</name>
</gene>
<accession>A0ABN7EPA7</accession>
<dbReference type="EMBL" id="CADCST010000121">
    <property type="protein sequence ID" value="CAA9201851.1"/>
    <property type="molecule type" value="Genomic_DNA"/>
</dbReference>